<dbReference type="PANTHER" id="PTHR43792:SF1">
    <property type="entry name" value="N-ACETYLTRANSFERASE DOMAIN-CONTAINING PROTEIN"/>
    <property type="match status" value="1"/>
</dbReference>
<keyword evidence="2" id="KW-0808">Transferase</keyword>
<dbReference type="Proteomes" id="UP000316639">
    <property type="component" value="Unassembled WGS sequence"/>
</dbReference>
<dbReference type="GO" id="GO:0016747">
    <property type="term" value="F:acyltransferase activity, transferring groups other than amino-acyl groups"/>
    <property type="evidence" value="ECO:0007669"/>
    <property type="project" value="InterPro"/>
</dbReference>
<dbReference type="Gene3D" id="3.40.630.30">
    <property type="match status" value="1"/>
</dbReference>
<dbReference type="RefSeq" id="WP_146349889.1">
    <property type="nucleotide sequence ID" value="NZ_VOBR01000003.1"/>
</dbReference>
<protein>
    <submittedName>
        <fullName evidence="2">GNAT family N-acetyltransferase</fullName>
    </submittedName>
</protein>
<feature type="domain" description="N-acetyltransferase" evidence="1">
    <location>
        <begin position="9"/>
        <end position="168"/>
    </location>
</feature>
<dbReference type="EMBL" id="VOBR01000003">
    <property type="protein sequence ID" value="TWP53478.1"/>
    <property type="molecule type" value="Genomic_DNA"/>
</dbReference>
<keyword evidence="3" id="KW-1185">Reference proteome</keyword>
<dbReference type="OrthoDB" id="3533156at2"/>
<comment type="caution">
    <text evidence="2">The sequence shown here is derived from an EMBL/GenBank/DDBJ whole genome shotgun (WGS) entry which is preliminary data.</text>
</comment>
<dbReference type="InterPro" id="IPR016181">
    <property type="entry name" value="Acyl_CoA_acyltransferase"/>
</dbReference>
<accession>A0A563F135</accession>
<reference evidence="2 3" key="1">
    <citation type="submission" date="2019-07" db="EMBL/GenBank/DDBJ databases">
        <title>Lentzea xizangensis sp. nov., isolated from Qinghai-Tibetan Plateau Soils.</title>
        <authorList>
            <person name="Huang J."/>
        </authorList>
    </citation>
    <scope>NUCLEOTIDE SEQUENCE [LARGE SCALE GENOMIC DNA]</scope>
    <source>
        <strain evidence="2 3">FXJ1.1311</strain>
    </source>
</reference>
<organism evidence="2 3">
    <name type="scientific">Lentzea tibetensis</name>
    <dbReference type="NCBI Taxonomy" id="2591470"/>
    <lineage>
        <taxon>Bacteria</taxon>
        <taxon>Bacillati</taxon>
        <taxon>Actinomycetota</taxon>
        <taxon>Actinomycetes</taxon>
        <taxon>Pseudonocardiales</taxon>
        <taxon>Pseudonocardiaceae</taxon>
        <taxon>Lentzea</taxon>
    </lineage>
</organism>
<evidence type="ECO:0000313" key="2">
    <source>
        <dbReference type="EMBL" id="TWP53478.1"/>
    </source>
</evidence>
<dbReference type="PROSITE" id="PS51186">
    <property type="entry name" value="GNAT"/>
    <property type="match status" value="1"/>
</dbReference>
<dbReference type="InterPro" id="IPR000182">
    <property type="entry name" value="GNAT_dom"/>
</dbReference>
<sequence>MTTTRTERLLLRPVSTTDLDAVIRIMADPETNRFNPAGTPNAATVAGYLETWIRSWQTDGVSYWAIELAETGEVIGFGGLRIHELMGEETLNLFYRFSPAAWGRGYAPEMGRAALERASRDHPDRPVVIVTQPLNKPAQRVAEKLGFVRTGAHETELGTDTVYRRQEAFSR</sequence>
<proteinExistence type="predicted"/>
<dbReference type="AlphaFoldDB" id="A0A563F135"/>
<evidence type="ECO:0000313" key="3">
    <source>
        <dbReference type="Proteomes" id="UP000316639"/>
    </source>
</evidence>
<name>A0A563F135_9PSEU</name>
<dbReference type="InterPro" id="IPR051531">
    <property type="entry name" value="N-acetyltransferase"/>
</dbReference>
<evidence type="ECO:0000259" key="1">
    <source>
        <dbReference type="PROSITE" id="PS51186"/>
    </source>
</evidence>
<dbReference type="Pfam" id="PF13302">
    <property type="entry name" value="Acetyltransf_3"/>
    <property type="match status" value="1"/>
</dbReference>
<gene>
    <name evidence="2" type="ORF">FKR81_05865</name>
</gene>
<dbReference type="SUPFAM" id="SSF55729">
    <property type="entry name" value="Acyl-CoA N-acyltransferases (Nat)"/>
    <property type="match status" value="1"/>
</dbReference>
<dbReference type="PANTHER" id="PTHR43792">
    <property type="entry name" value="GNAT FAMILY, PUTATIVE (AFU_ORTHOLOGUE AFUA_3G00765)-RELATED-RELATED"/>
    <property type="match status" value="1"/>
</dbReference>